<reference evidence="2 3" key="1">
    <citation type="submission" date="2018-04" db="EMBL/GenBank/DDBJ databases">
        <title>Complete genome sequences of Helicobacter pylori.</title>
        <authorList>
            <person name="Palau M."/>
            <person name="Minana-Galbis D."/>
        </authorList>
    </citation>
    <scope>NUCLEOTIDE SEQUENCE [LARGE SCALE GENOMIC DNA]</scope>
    <source>
        <strain evidence="2 3">B518</strain>
    </source>
</reference>
<accession>A0A7Z6X6I5</accession>
<sequence>MRLEELYTPNHIDRLKTLSFLRSVAFFDGFNASFEYKDLFSVLENIAQFDYEKKPYKDDLYFLCQFVEPALKAIFDNLNTNICREHLKMPLEKIREFDAKCVLYLAKRPGRSLKEKLYDNKVLSVKRYVNVNTHENRFLKRFVKELLKTIHRREIEFQEVFEKLISSIKTFLKSEVAQQIDEKQMIIPNNLLHFHKHYKRIFKAHNWPNDDMEPQMSLEQIFYLEYRNNMGVKQYKLGDGDLNEIFQLIDKADNRMFNYSVPENSKDMAKALITNINSNILLKNQVLQDEADAYITQKEVRALQLEVMKLKKEVAKLKQH</sequence>
<evidence type="ECO:0000313" key="3">
    <source>
        <dbReference type="Proteomes" id="UP000272192"/>
    </source>
</evidence>
<dbReference type="Pfam" id="PF09823">
    <property type="entry name" value="DUF2357"/>
    <property type="match status" value="1"/>
</dbReference>
<dbReference type="EMBL" id="QELB01000119">
    <property type="protein sequence ID" value="RKU91956.1"/>
    <property type="molecule type" value="Genomic_DNA"/>
</dbReference>
<protein>
    <submittedName>
        <fullName evidence="2">DUF2357 domain-containing protein</fullName>
    </submittedName>
</protein>
<gene>
    <name evidence="2" type="ORF">DB721_08095</name>
</gene>
<comment type="caution">
    <text evidence="2">The sequence shown here is derived from an EMBL/GenBank/DDBJ whole genome shotgun (WGS) entry which is preliminary data.</text>
</comment>
<dbReference type="Proteomes" id="UP000272192">
    <property type="component" value="Unassembled WGS sequence"/>
</dbReference>
<evidence type="ECO:0000259" key="1">
    <source>
        <dbReference type="Pfam" id="PF09823"/>
    </source>
</evidence>
<evidence type="ECO:0000313" key="2">
    <source>
        <dbReference type="EMBL" id="RKU91956.1"/>
    </source>
</evidence>
<name>A0A7Z6X6I5_HELPX</name>
<dbReference type="AlphaFoldDB" id="A0A7Z6X6I5"/>
<organism evidence="2 3">
    <name type="scientific">Helicobacter pylori</name>
    <name type="common">Campylobacter pylori</name>
    <dbReference type="NCBI Taxonomy" id="210"/>
    <lineage>
        <taxon>Bacteria</taxon>
        <taxon>Pseudomonadati</taxon>
        <taxon>Campylobacterota</taxon>
        <taxon>Epsilonproteobacteria</taxon>
        <taxon>Campylobacterales</taxon>
        <taxon>Helicobacteraceae</taxon>
        <taxon>Helicobacter</taxon>
    </lineage>
</organism>
<feature type="domain" description="DUF2357" evidence="1">
    <location>
        <begin position="68"/>
        <end position="186"/>
    </location>
</feature>
<dbReference type="InterPro" id="IPR018633">
    <property type="entry name" value="DUF2357"/>
</dbReference>
<proteinExistence type="predicted"/>